<comment type="function">
    <text evidence="2">Binds to RNA polymerase (RNAP), stimulating transcription from principal, but not alternative sigma factor promoters.</text>
</comment>
<feature type="binding site" evidence="2">
    <location>
        <position position="56"/>
    </location>
    <ligand>
        <name>Zn(2+)</name>
        <dbReference type="ChEBI" id="CHEBI:29105"/>
    </ligand>
</feature>
<dbReference type="PROSITE" id="PS00202">
    <property type="entry name" value="RUBREDOXIN"/>
    <property type="match status" value="1"/>
</dbReference>
<dbReference type="GO" id="GO:0045893">
    <property type="term" value="P:positive regulation of DNA-templated transcription"/>
    <property type="evidence" value="ECO:0007669"/>
    <property type="project" value="UniProtKB-UniRule"/>
</dbReference>
<dbReference type="GO" id="GO:0001000">
    <property type="term" value="F:bacterial-type RNA polymerase core enzyme binding"/>
    <property type="evidence" value="ECO:0007669"/>
    <property type="project" value="UniProtKB-UniRule"/>
</dbReference>
<keyword evidence="2" id="KW-0862">Zinc</keyword>
<dbReference type="EMBL" id="LT629772">
    <property type="protein sequence ID" value="SDT42842.1"/>
    <property type="molecule type" value="Genomic_DNA"/>
</dbReference>
<keyword evidence="2" id="KW-0805">Transcription regulation</keyword>
<gene>
    <name evidence="2" type="primary">rbpA</name>
    <name evidence="3" type="ORF">SAMN04489812_5785</name>
</gene>
<comment type="subunit">
    <text evidence="2">Forms a complex with the RNAP catalytic core and with free principal sigma factors.</text>
</comment>
<comment type="similarity">
    <text evidence="2">Belongs to the RNA polymerase-binding protein RbpA family.</text>
</comment>
<evidence type="ECO:0000256" key="2">
    <source>
        <dbReference type="HAMAP-Rule" id="MF_01483"/>
    </source>
</evidence>
<feature type="binding site" evidence="2">
    <location>
        <position position="34"/>
    </location>
    <ligand>
        <name>Zn(2+)</name>
        <dbReference type="ChEBI" id="CHEBI:29105"/>
    </ligand>
</feature>
<dbReference type="GO" id="GO:0008270">
    <property type="term" value="F:zinc ion binding"/>
    <property type="evidence" value="ECO:0007669"/>
    <property type="project" value="UniProtKB-UniRule"/>
</dbReference>
<dbReference type="InterPro" id="IPR025182">
    <property type="entry name" value="RNApol-bd_RbpA"/>
</dbReference>
<evidence type="ECO:0000313" key="3">
    <source>
        <dbReference type="EMBL" id="SDT42842.1"/>
    </source>
</evidence>
<protein>
    <recommendedName>
        <fullName evidence="2">RNA polymerase-binding protein RbpA</fullName>
    </recommendedName>
</protein>
<dbReference type="InterPro" id="IPR038638">
    <property type="entry name" value="RbpA_sf"/>
</dbReference>
<keyword evidence="2" id="KW-0804">Transcription</keyword>
<dbReference type="Gene3D" id="2.20.28.270">
    <property type="entry name" value="RNA polymerase-binding protein A"/>
    <property type="match status" value="1"/>
</dbReference>
<dbReference type="InterPro" id="IPR018527">
    <property type="entry name" value="Rubredoxin_Fe_BS"/>
</dbReference>
<keyword evidence="1 2" id="KW-0479">Metal-binding</keyword>
<dbReference type="RefSeq" id="WP_091530512.1">
    <property type="nucleotide sequence ID" value="NZ_LT629772.1"/>
</dbReference>
<dbReference type="OrthoDB" id="3618415at2"/>
<dbReference type="AlphaFoldDB" id="A0A1H2AAS1"/>
<evidence type="ECO:0000313" key="4">
    <source>
        <dbReference type="Proteomes" id="UP000199103"/>
    </source>
</evidence>
<sequence>MADRSLRGTGLGSKSFEDETGVEFAARQEIGYICSNQHEYALTFAEEAEIPAIWECPRCGAESLRTDGTKPEAKEEKPVRTHWDMLRERRSIPELEELLAERLDLLRSGELGPNYATAGAGKSKKTA</sequence>
<feature type="binding site" evidence="2">
    <location>
        <position position="59"/>
    </location>
    <ligand>
        <name>Zn(2+)</name>
        <dbReference type="ChEBI" id="CHEBI:29105"/>
    </ligand>
</feature>
<organism evidence="3 4">
    <name type="scientific">Microlunatus soli</name>
    <dbReference type="NCBI Taxonomy" id="630515"/>
    <lineage>
        <taxon>Bacteria</taxon>
        <taxon>Bacillati</taxon>
        <taxon>Actinomycetota</taxon>
        <taxon>Actinomycetes</taxon>
        <taxon>Propionibacteriales</taxon>
        <taxon>Propionibacteriaceae</taxon>
        <taxon>Microlunatus</taxon>
    </lineage>
</organism>
<feature type="binding site" evidence="2">
    <location>
        <position position="38"/>
    </location>
    <ligand>
        <name>Zn(2+)</name>
        <dbReference type="ChEBI" id="CHEBI:29105"/>
    </ligand>
</feature>
<reference evidence="3 4" key="1">
    <citation type="submission" date="2016-10" db="EMBL/GenBank/DDBJ databases">
        <authorList>
            <person name="de Groot N.N."/>
        </authorList>
    </citation>
    <scope>NUCLEOTIDE SEQUENCE [LARGE SCALE GENOMIC DNA]</scope>
    <source>
        <strain evidence="3 4">DSM 21800</strain>
    </source>
</reference>
<evidence type="ECO:0000256" key="1">
    <source>
        <dbReference type="ARBA" id="ARBA00022723"/>
    </source>
</evidence>
<accession>A0A1H2AAS1</accession>
<name>A0A1H2AAS1_9ACTN</name>
<dbReference type="STRING" id="630515.SAMN04489812_5785"/>
<dbReference type="HAMAP" id="MF_01483">
    <property type="entry name" value="RbpA"/>
    <property type="match status" value="1"/>
</dbReference>
<comment type="cofactor">
    <cofactor evidence="2">
        <name>Zn(2+)</name>
        <dbReference type="ChEBI" id="CHEBI:29105"/>
    </cofactor>
    <text evidence="2">Bind 1 Zn(2+) per subunit.</text>
</comment>
<dbReference type="Pfam" id="PF13397">
    <property type="entry name" value="RbpA"/>
    <property type="match status" value="1"/>
</dbReference>
<keyword evidence="4" id="KW-1185">Reference proteome</keyword>
<dbReference type="Proteomes" id="UP000199103">
    <property type="component" value="Chromosome I"/>
</dbReference>
<proteinExistence type="inferred from homology"/>